<dbReference type="Pfam" id="PF01627">
    <property type="entry name" value="Hpt"/>
    <property type="match status" value="1"/>
</dbReference>
<feature type="compositionally biased region" description="Low complexity" evidence="7">
    <location>
        <begin position="66"/>
        <end position="78"/>
    </location>
</feature>
<evidence type="ECO:0000256" key="4">
    <source>
        <dbReference type="ARBA" id="ARBA00023242"/>
    </source>
</evidence>
<organism evidence="9 10">
    <name type="scientific">Riccia fluitans</name>
    <dbReference type="NCBI Taxonomy" id="41844"/>
    <lineage>
        <taxon>Eukaryota</taxon>
        <taxon>Viridiplantae</taxon>
        <taxon>Streptophyta</taxon>
        <taxon>Embryophyta</taxon>
        <taxon>Marchantiophyta</taxon>
        <taxon>Marchantiopsida</taxon>
        <taxon>Marchantiidae</taxon>
        <taxon>Marchantiales</taxon>
        <taxon>Ricciaceae</taxon>
        <taxon>Riccia</taxon>
    </lineage>
</organism>
<comment type="subcellular location">
    <subcellularLocation>
        <location evidence="6">Cytoplasm</location>
        <location evidence="6">Cytosol</location>
    </subcellularLocation>
    <subcellularLocation>
        <location evidence="6">Nucleus</location>
    </subcellularLocation>
</comment>
<accession>A0ABD1Y449</accession>
<dbReference type="Gene3D" id="1.20.120.160">
    <property type="entry name" value="HPT domain"/>
    <property type="match status" value="1"/>
</dbReference>
<keyword evidence="2 6" id="KW-0932">Cytokinin signaling pathway</keyword>
<evidence type="ECO:0000313" key="10">
    <source>
        <dbReference type="Proteomes" id="UP001605036"/>
    </source>
</evidence>
<dbReference type="FunFam" id="1.20.120.160:FF:000001">
    <property type="entry name" value="Histidine-containing phosphotransfer protein 1"/>
    <property type="match status" value="1"/>
</dbReference>
<comment type="domain">
    <text evidence="6">Histidine-containing phosphotransfer domain (HPt) contains an active histidine that mediates the phosphotransfer.</text>
</comment>
<keyword evidence="10" id="KW-1185">Reference proteome</keyword>
<dbReference type="GO" id="GO:0000160">
    <property type="term" value="P:phosphorelay signal transduction system"/>
    <property type="evidence" value="ECO:0007669"/>
    <property type="project" value="UniProtKB-UniRule"/>
</dbReference>
<comment type="caution">
    <text evidence="9">The sequence shown here is derived from an EMBL/GenBank/DDBJ whole genome shotgun (WGS) entry which is preliminary data.</text>
</comment>
<dbReference type="Proteomes" id="UP001605036">
    <property type="component" value="Unassembled WGS sequence"/>
</dbReference>
<evidence type="ECO:0000256" key="1">
    <source>
        <dbReference type="ARBA" id="ARBA00022490"/>
    </source>
</evidence>
<reference evidence="9 10" key="1">
    <citation type="submission" date="2024-09" db="EMBL/GenBank/DDBJ databases">
        <title>Chromosome-scale assembly of Riccia fluitans.</title>
        <authorList>
            <person name="Paukszto L."/>
            <person name="Sawicki J."/>
            <person name="Karawczyk K."/>
            <person name="Piernik-Szablinska J."/>
            <person name="Szczecinska M."/>
            <person name="Mazdziarz M."/>
        </authorList>
    </citation>
    <scope>NUCLEOTIDE SEQUENCE [LARGE SCALE GENOMIC DNA]</scope>
    <source>
        <strain evidence="9">Rf_01</strain>
        <tissue evidence="9">Aerial parts of the thallus</tissue>
    </source>
</reference>
<proteinExistence type="predicted"/>
<evidence type="ECO:0000256" key="5">
    <source>
        <dbReference type="PROSITE-ProRule" id="PRU00110"/>
    </source>
</evidence>
<dbReference type="InterPro" id="IPR036641">
    <property type="entry name" value="HPT_dom_sf"/>
</dbReference>
<name>A0ABD1Y449_9MARC</name>
<feature type="modified residue" description="Phosphohistidine" evidence="5">
    <location>
        <position position="189"/>
    </location>
</feature>
<dbReference type="GO" id="GO:0009736">
    <property type="term" value="P:cytokinin-activated signaling pathway"/>
    <property type="evidence" value="ECO:0007669"/>
    <property type="project" value="UniProtKB-KW"/>
</dbReference>
<keyword evidence="1" id="KW-0963">Cytoplasm</keyword>
<feature type="domain" description="HPt" evidence="8">
    <location>
        <begin position="148"/>
        <end position="250"/>
    </location>
</feature>
<sequence length="261" mass="27977">MPASPASSHLPEGQRRGGGAAGSLVSSLPSSVSSSVASGSGLVDRGERIGGTLRGVDDLTSSRPYSISTADSSSAATSWEVGRSGASVPSVGLLREHEGLGGPPSRGSPVMDVTRLQQQLIEYTDSLFAEGLLDDQFNQLQLLQDANNPDFVAEVVALFFEDSEKLLEQLTECLETEPIDYKKVDAHVHQFKGSSSSIGAQRVKIACITFRTCCEDENREGCWHALAQVKNEFYLVKSKLDLLLQMEQQILAAGGTLPFME</sequence>
<dbReference type="GO" id="GO:0043424">
    <property type="term" value="F:protein histidine kinase binding"/>
    <property type="evidence" value="ECO:0007669"/>
    <property type="project" value="UniProtKB-UniRule"/>
</dbReference>
<keyword evidence="5" id="KW-0597">Phosphoprotein</keyword>
<keyword evidence="4" id="KW-0539">Nucleus</keyword>
<comment type="function">
    <text evidence="6">Functions as a two-component phosphorelay mediators between cytokinin sensor histidine kinases and response regulators (B-type ARRs). Plays an important role in propagating cytokinin signal transduction.</text>
</comment>
<gene>
    <name evidence="9" type="ORF">R1flu_000622</name>
</gene>
<dbReference type="SUPFAM" id="SSF47226">
    <property type="entry name" value="Histidine-containing phosphotransfer domain, HPT domain"/>
    <property type="match status" value="1"/>
</dbReference>
<dbReference type="PROSITE" id="PS50894">
    <property type="entry name" value="HPT"/>
    <property type="match status" value="1"/>
</dbReference>
<keyword evidence="3 6" id="KW-0902">Two-component regulatory system</keyword>
<dbReference type="GO" id="GO:0005634">
    <property type="term" value="C:nucleus"/>
    <property type="evidence" value="ECO:0007669"/>
    <property type="project" value="UniProtKB-SubCell"/>
</dbReference>
<dbReference type="InterPro" id="IPR008207">
    <property type="entry name" value="Sig_transdc_His_kin_Hpt_dom"/>
</dbReference>
<protein>
    <recommendedName>
        <fullName evidence="6">Histidine-containing phosphotransfer protein</fullName>
    </recommendedName>
</protein>
<dbReference type="PANTHER" id="PTHR28242">
    <property type="entry name" value="PHOSPHORELAY INTERMEDIATE PROTEIN YPD1"/>
    <property type="match status" value="1"/>
</dbReference>
<evidence type="ECO:0000259" key="8">
    <source>
        <dbReference type="PROSITE" id="PS50894"/>
    </source>
</evidence>
<dbReference type="CDD" id="cd00088">
    <property type="entry name" value="HPT"/>
    <property type="match status" value="1"/>
</dbReference>
<dbReference type="GO" id="GO:0005829">
    <property type="term" value="C:cytosol"/>
    <property type="evidence" value="ECO:0007669"/>
    <property type="project" value="UniProtKB-SubCell"/>
</dbReference>
<dbReference type="EMBL" id="JBHFFA010000006">
    <property type="protein sequence ID" value="KAL2620417.1"/>
    <property type="molecule type" value="Genomic_DNA"/>
</dbReference>
<evidence type="ECO:0000256" key="2">
    <source>
        <dbReference type="ARBA" id="ARBA00022864"/>
    </source>
</evidence>
<evidence type="ECO:0000313" key="9">
    <source>
        <dbReference type="EMBL" id="KAL2620417.1"/>
    </source>
</evidence>
<evidence type="ECO:0000256" key="6">
    <source>
        <dbReference type="RuleBase" id="RU369004"/>
    </source>
</evidence>
<evidence type="ECO:0000256" key="3">
    <source>
        <dbReference type="ARBA" id="ARBA00023012"/>
    </source>
</evidence>
<dbReference type="InterPro" id="IPR045871">
    <property type="entry name" value="AHP1-5/YPD1"/>
</dbReference>
<evidence type="ECO:0000256" key="7">
    <source>
        <dbReference type="SAM" id="MobiDB-lite"/>
    </source>
</evidence>
<dbReference type="GO" id="GO:0009927">
    <property type="term" value="F:histidine phosphotransfer kinase activity"/>
    <property type="evidence" value="ECO:0007669"/>
    <property type="project" value="UniProtKB-UniRule"/>
</dbReference>
<feature type="compositionally biased region" description="Low complexity" evidence="7">
    <location>
        <begin position="22"/>
        <end position="42"/>
    </location>
</feature>
<feature type="region of interest" description="Disordered" evidence="7">
    <location>
        <begin position="1"/>
        <end position="81"/>
    </location>
</feature>
<dbReference type="AlphaFoldDB" id="A0ABD1Y449"/>
<dbReference type="PANTHER" id="PTHR28242:SF52">
    <property type="entry name" value="PHOSPHORELAY INTERMEDIATE PROTEIN YPD1"/>
    <property type="match status" value="1"/>
</dbReference>